<evidence type="ECO:0000313" key="3">
    <source>
        <dbReference type="Proteomes" id="UP001165413"/>
    </source>
</evidence>
<dbReference type="Proteomes" id="UP001165413">
    <property type="component" value="Unassembled WGS sequence"/>
</dbReference>
<evidence type="ECO:0000259" key="1">
    <source>
        <dbReference type="PROSITE" id="PS51833"/>
    </source>
</evidence>
<dbReference type="SUPFAM" id="SSF109604">
    <property type="entry name" value="HD-domain/PDEase-like"/>
    <property type="match status" value="1"/>
</dbReference>
<dbReference type="Pfam" id="PF08668">
    <property type="entry name" value="HDOD"/>
    <property type="match status" value="1"/>
</dbReference>
<dbReference type="RefSeq" id="WP_254101408.1">
    <property type="nucleotide sequence ID" value="NZ_JANATA010000018.1"/>
</dbReference>
<evidence type="ECO:0000313" key="2">
    <source>
        <dbReference type="EMBL" id="MCP3429274.1"/>
    </source>
</evidence>
<proteinExistence type="predicted"/>
<organism evidence="2 3">
    <name type="scientific">Opacimonas viscosa</name>
    <dbReference type="NCBI Taxonomy" id="2961944"/>
    <lineage>
        <taxon>Bacteria</taxon>
        <taxon>Pseudomonadati</taxon>
        <taxon>Pseudomonadota</taxon>
        <taxon>Gammaproteobacteria</taxon>
        <taxon>Alteromonadales</taxon>
        <taxon>Alteromonadaceae</taxon>
        <taxon>Opacimonas</taxon>
    </lineage>
</organism>
<dbReference type="AlphaFoldDB" id="A0AA41WZB5"/>
<feature type="domain" description="HDOD" evidence="1">
    <location>
        <begin position="93"/>
        <end position="299"/>
    </location>
</feature>
<keyword evidence="3" id="KW-1185">Reference proteome</keyword>
<name>A0AA41WZB5_9ALTE</name>
<dbReference type="Gene3D" id="1.10.3210.10">
    <property type="entry name" value="Hypothetical protein af1432"/>
    <property type="match status" value="1"/>
</dbReference>
<dbReference type="PROSITE" id="PS51833">
    <property type="entry name" value="HDOD"/>
    <property type="match status" value="1"/>
</dbReference>
<protein>
    <submittedName>
        <fullName evidence="2">HDOD domain-containing protein</fullName>
    </submittedName>
</protein>
<comment type="caution">
    <text evidence="2">The sequence shown here is derived from an EMBL/GenBank/DDBJ whole genome shotgun (WGS) entry which is preliminary data.</text>
</comment>
<sequence>MNQQQQSLYHALSYSRAFAKSRANGEDFSAIAQNLQDSIPYKLDIEKDAVKHRNAAEVSAQEKLTNESRSFHKLLSLEVEKELQHPEVLLKGIGNVDPAIGECIELLAKPSCSFSRLESAVAEFPWLQDTLMKLVNGEQFRRTDSYGKTIIVDNLRTAISFIGISNLQVLIPAIVFKRTIPQITDPYPEIKKRIWEHAISSANTAMFLSRVRERNKPLLYTSALFLNVGKNILIRIFFKAFDHLHQEQLLSAERARMQEKHDLVSKVTPDLDILQSLVEKHAMRLTVKFFQQMHLSYLPIAALYEGIQEADHTFIDSVLVAKAKEYAELRSLIQQKLIPASEILQWNKTLHLSVEEFTEINQMNITKLHFAKTE</sequence>
<dbReference type="InterPro" id="IPR013976">
    <property type="entry name" value="HDOD"/>
</dbReference>
<gene>
    <name evidence="2" type="ORF">NLF92_09990</name>
</gene>
<reference evidence="2" key="1">
    <citation type="submission" date="2022-07" db="EMBL/GenBank/DDBJ databases">
        <title>Characterization of the Novel Bacterium Alteromonas immobilis LMIT006 and Alteromonas gregis LMIT007.</title>
        <authorList>
            <person name="Lin X."/>
        </authorList>
    </citation>
    <scope>NUCLEOTIDE SEQUENCE</scope>
    <source>
        <strain evidence="2">LMIT007</strain>
    </source>
</reference>
<dbReference type="EMBL" id="JANATA010000018">
    <property type="protein sequence ID" value="MCP3429274.1"/>
    <property type="molecule type" value="Genomic_DNA"/>
</dbReference>
<accession>A0AA41WZB5</accession>